<sequence>MIFSHISDTHLGFVQYHSEERENDMYTAFDQAIDISIKDHVDFVILAGDIFHVPNPSGKAIVVLANALKRLKQNNIDSFFILGEHDISRMRATPVPFVYHNLEFSKYIGNGKPFVYKDVLITGFDKRRKTEIESFEEDFARADVEAKKHQGHKILVLHQGITEINKFAGEINSVDLPKSFTYYAMGHLHEKELKQFSHLGGPLAYPGSIELTSSEGIKETQKGFYQVDISRQEPYPTWIKLDTRPQFSINASIDNISSEVDAISEKIKSLTRKPIIELKVTGEISEPGLVQAQISKLSDLALRCFWRHVSNEQSVGSVFTDKPLKIEDEMYRIAKEILGSTDMANFAINELLPLLSRGNTDEASQAVVDNFARFKKGVEHAAIN</sequence>
<evidence type="ECO:0000256" key="2">
    <source>
        <dbReference type="ARBA" id="ARBA00022801"/>
    </source>
</evidence>
<feature type="domain" description="Calcineurin-like phosphoesterase" evidence="4">
    <location>
        <begin position="5"/>
        <end position="190"/>
    </location>
</feature>
<accession>A0A128A3V4</accession>
<proteinExistence type="predicted"/>
<keyword evidence="3" id="KW-0269">Exonuclease</keyword>
<dbReference type="AlphaFoldDB" id="A0A128A3V4"/>
<dbReference type="PANTHER" id="PTHR30337">
    <property type="entry name" value="COMPONENT OF ATP-DEPENDENT DSDNA EXONUCLEASE"/>
    <property type="match status" value="1"/>
</dbReference>
<dbReference type="InterPro" id="IPR041796">
    <property type="entry name" value="Mre11_N"/>
</dbReference>
<organism evidence="5 6">
    <name type="scientific">Nitrosotalea devaniterrae</name>
    <dbReference type="NCBI Taxonomy" id="1078905"/>
    <lineage>
        <taxon>Archaea</taxon>
        <taxon>Nitrososphaerota</taxon>
        <taxon>Nitrososphaeria</taxon>
        <taxon>Nitrosotaleales</taxon>
        <taxon>Nitrosotaleaceae</taxon>
        <taxon>Nitrosotalea</taxon>
    </lineage>
</organism>
<evidence type="ECO:0000313" key="5">
    <source>
        <dbReference type="EMBL" id="CUR51992.1"/>
    </source>
</evidence>
<protein>
    <submittedName>
        <fullName evidence="5">Metallophosphoesterase</fullName>
    </submittedName>
</protein>
<dbReference type="Proteomes" id="UP000196239">
    <property type="component" value="Chromosome 1"/>
</dbReference>
<reference evidence="6" key="1">
    <citation type="submission" date="2015-10" db="EMBL/GenBank/DDBJ databases">
        <authorList>
            <person name="Lehtovirta-Morley L.E."/>
            <person name="Vieille C."/>
        </authorList>
    </citation>
    <scope>NUCLEOTIDE SEQUENCE [LARGE SCALE GENOMIC DNA]</scope>
</reference>
<dbReference type="Gene3D" id="3.60.21.10">
    <property type="match status" value="1"/>
</dbReference>
<dbReference type="EMBL" id="LN890280">
    <property type="protein sequence ID" value="CUR51992.1"/>
    <property type="molecule type" value="Genomic_DNA"/>
</dbReference>
<dbReference type="PANTHER" id="PTHR30337:SF0">
    <property type="entry name" value="NUCLEASE SBCCD SUBUNIT D"/>
    <property type="match status" value="1"/>
</dbReference>
<evidence type="ECO:0000313" key="6">
    <source>
        <dbReference type="Proteomes" id="UP000196239"/>
    </source>
</evidence>
<dbReference type="InterPro" id="IPR029052">
    <property type="entry name" value="Metallo-depent_PP-like"/>
</dbReference>
<dbReference type="CDD" id="cd00840">
    <property type="entry name" value="MPP_Mre11_N"/>
    <property type="match status" value="1"/>
</dbReference>
<keyword evidence="6" id="KW-1185">Reference proteome</keyword>
<dbReference type="KEGG" id="ndv:NDEV_1227"/>
<gene>
    <name evidence="5" type="ORF">NDEV_1227</name>
</gene>
<evidence type="ECO:0000256" key="3">
    <source>
        <dbReference type="ARBA" id="ARBA00022839"/>
    </source>
</evidence>
<name>A0A128A3V4_9ARCH</name>
<keyword evidence="2" id="KW-0378">Hydrolase</keyword>
<dbReference type="Pfam" id="PF00149">
    <property type="entry name" value="Metallophos"/>
    <property type="match status" value="1"/>
</dbReference>
<dbReference type="InterPro" id="IPR050535">
    <property type="entry name" value="DNA_Repair-Maintenance_Comp"/>
</dbReference>
<keyword evidence="1" id="KW-0540">Nuclease</keyword>
<dbReference type="SUPFAM" id="SSF56300">
    <property type="entry name" value="Metallo-dependent phosphatases"/>
    <property type="match status" value="1"/>
</dbReference>
<evidence type="ECO:0000259" key="4">
    <source>
        <dbReference type="Pfam" id="PF00149"/>
    </source>
</evidence>
<evidence type="ECO:0000256" key="1">
    <source>
        <dbReference type="ARBA" id="ARBA00022722"/>
    </source>
</evidence>
<dbReference type="InterPro" id="IPR004843">
    <property type="entry name" value="Calcineurin-like_PHP"/>
</dbReference>
<dbReference type="GO" id="GO:0004527">
    <property type="term" value="F:exonuclease activity"/>
    <property type="evidence" value="ECO:0007669"/>
    <property type="project" value="UniProtKB-KW"/>
</dbReference>